<dbReference type="InterPro" id="IPR048254">
    <property type="entry name" value="CDP_ALCOHOL_P_TRANSF_CS"/>
</dbReference>
<dbReference type="InterPro" id="IPR043130">
    <property type="entry name" value="CDP-OH_PTrfase_TM_dom"/>
</dbReference>
<keyword evidence="4 11" id="KW-0808">Transferase</keyword>
<evidence type="ECO:0000256" key="11">
    <source>
        <dbReference type="RuleBase" id="RU003750"/>
    </source>
</evidence>
<name>A0ABV9LI98_9ACTN</name>
<feature type="transmembrane region" description="Helical" evidence="12">
    <location>
        <begin position="161"/>
        <end position="180"/>
    </location>
</feature>
<feature type="transmembrane region" description="Helical" evidence="12">
    <location>
        <begin position="46"/>
        <end position="66"/>
    </location>
</feature>
<evidence type="ECO:0000256" key="9">
    <source>
        <dbReference type="ARBA" id="ARBA00023209"/>
    </source>
</evidence>
<evidence type="ECO:0000256" key="7">
    <source>
        <dbReference type="ARBA" id="ARBA00023098"/>
    </source>
</evidence>
<reference evidence="14" key="1">
    <citation type="journal article" date="2019" name="Int. J. Syst. Evol. Microbiol.">
        <title>The Global Catalogue of Microorganisms (GCM) 10K type strain sequencing project: providing services to taxonomists for standard genome sequencing and annotation.</title>
        <authorList>
            <consortium name="The Broad Institute Genomics Platform"/>
            <consortium name="The Broad Institute Genome Sequencing Center for Infectious Disease"/>
            <person name="Wu L."/>
            <person name="Ma J."/>
        </authorList>
    </citation>
    <scope>NUCLEOTIDE SEQUENCE [LARGE SCALE GENOMIC DNA]</scope>
    <source>
        <strain evidence="14">CCUG 62763</strain>
    </source>
</reference>
<evidence type="ECO:0000256" key="10">
    <source>
        <dbReference type="ARBA" id="ARBA00023264"/>
    </source>
</evidence>
<accession>A0ABV9LI98</accession>
<comment type="caution">
    <text evidence="13">The sequence shown here is derived from an EMBL/GenBank/DDBJ whole genome shotgun (WGS) entry which is preliminary data.</text>
</comment>
<protein>
    <submittedName>
        <fullName evidence="13">CDP-alcohol phosphatidyltransferase family protein</fullName>
    </submittedName>
</protein>
<evidence type="ECO:0000256" key="3">
    <source>
        <dbReference type="ARBA" id="ARBA00022516"/>
    </source>
</evidence>
<gene>
    <name evidence="13" type="ORF">ACFO3M_08640</name>
</gene>
<proteinExistence type="inferred from homology"/>
<comment type="similarity">
    <text evidence="2 11">Belongs to the CDP-alcohol phosphatidyltransferase class-I family.</text>
</comment>
<sequence>MTSSQGSSAVPASPGPGSMAGAVVGPDAGVGRVPDRNELPDRVWTVPNALSVLRLLGVPLFLWLLLGPHEDGWAVVVLMVSGVTDWADGKLARVLGQSSRLGALLDPAADRLYIVATLVAFVFRDVVPLWVVAVLVGREVVLGLMLLVLRSHGYEPLQVHYLGKAATFNLLYAFPLLLLADDATGAWLAWVQPFAYAFTIWGGVLYVLAGVLYVVQVAGIVRAERALSRGTARSGAGAPAHPAP</sequence>
<feature type="transmembrane region" description="Helical" evidence="12">
    <location>
        <begin position="129"/>
        <end position="149"/>
    </location>
</feature>
<dbReference type="EMBL" id="JBHSGR010000007">
    <property type="protein sequence ID" value="MFC4693451.1"/>
    <property type="molecule type" value="Genomic_DNA"/>
</dbReference>
<evidence type="ECO:0000256" key="8">
    <source>
        <dbReference type="ARBA" id="ARBA00023136"/>
    </source>
</evidence>
<organism evidence="13 14">
    <name type="scientific">Geodermatophilus arenarius</name>
    <dbReference type="NCBI Taxonomy" id="1137990"/>
    <lineage>
        <taxon>Bacteria</taxon>
        <taxon>Bacillati</taxon>
        <taxon>Actinomycetota</taxon>
        <taxon>Actinomycetes</taxon>
        <taxon>Geodermatophilales</taxon>
        <taxon>Geodermatophilaceae</taxon>
        <taxon>Geodermatophilus</taxon>
    </lineage>
</organism>
<comment type="subcellular location">
    <subcellularLocation>
        <location evidence="1">Membrane</location>
        <topology evidence="1">Multi-pass membrane protein</topology>
    </subcellularLocation>
</comment>
<evidence type="ECO:0000313" key="13">
    <source>
        <dbReference type="EMBL" id="MFC4693451.1"/>
    </source>
</evidence>
<keyword evidence="8 12" id="KW-0472">Membrane</keyword>
<dbReference type="PROSITE" id="PS00379">
    <property type="entry name" value="CDP_ALCOHOL_P_TRANSF"/>
    <property type="match status" value="1"/>
</dbReference>
<dbReference type="Gene3D" id="1.20.120.1760">
    <property type="match status" value="1"/>
</dbReference>
<keyword evidence="3" id="KW-0444">Lipid biosynthesis</keyword>
<dbReference type="Pfam" id="PF01066">
    <property type="entry name" value="CDP-OH_P_transf"/>
    <property type="match status" value="1"/>
</dbReference>
<keyword evidence="9" id="KW-0594">Phospholipid biosynthesis</keyword>
<dbReference type="PANTHER" id="PTHR14269:SF62">
    <property type="entry name" value="CDP-DIACYLGLYCEROL--GLYCEROL-3-PHOSPHATE 3-PHOSPHATIDYLTRANSFERASE 1, CHLOROPLASTIC"/>
    <property type="match status" value="1"/>
</dbReference>
<dbReference type="RefSeq" id="WP_387988170.1">
    <property type="nucleotide sequence ID" value="NZ_JBHSGR010000007.1"/>
</dbReference>
<keyword evidence="14" id="KW-1185">Reference proteome</keyword>
<dbReference type="InterPro" id="IPR000462">
    <property type="entry name" value="CDP-OH_P_trans"/>
</dbReference>
<keyword evidence="5 12" id="KW-0812">Transmembrane</keyword>
<feature type="transmembrane region" description="Helical" evidence="12">
    <location>
        <begin position="200"/>
        <end position="221"/>
    </location>
</feature>
<evidence type="ECO:0000256" key="1">
    <source>
        <dbReference type="ARBA" id="ARBA00004141"/>
    </source>
</evidence>
<keyword evidence="7" id="KW-0443">Lipid metabolism</keyword>
<dbReference type="PANTHER" id="PTHR14269">
    <property type="entry name" value="CDP-DIACYLGLYCEROL--GLYCEROL-3-PHOSPHATE 3-PHOSPHATIDYLTRANSFERASE-RELATED"/>
    <property type="match status" value="1"/>
</dbReference>
<dbReference type="InterPro" id="IPR050324">
    <property type="entry name" value="CDP-alcohol_PTase-I"/>
</dbReference>
<dbReference type="Proteomes" id="UP001596025">
    <property type="component" value="Unassembled WGS sequence"/>
</dbReference>
<evidence type="ECO:0000256" key="12">
    <source>
        <dbReference type="SAM" id="Phobius"/>
    </source>
</evidence>
<keyword evidence="6 12" id="KW-1133">Transmembrane helix</keyword>
<keyword evidence="10" id="KW-1208">Phospholipid metabolism</keyword>
<evidence type="ECO:0000256" key="2">
    <source>
        <dbReference type="ARBA" id="ARBA00010441"/>
    </source>
</evidence>
<evidence type="ECO:0000256" key="6">
    <source>
        <dbReference type="ARBA" id="ARBA00022989"/>
    </source>
</evidence>
<evidence type="ECO:0000313" key="14">
    <source>
        <dbReference type="Proteomes" id="UP001596025"/>
    </source>
</evidence>
<evidence type="ECO:0000256" key="5">
    <source>
        <dbReference type="ARBA" id="ARBA00022692"/>
    </source>
</evidence>
<evidence type="ECO:0000256" key="4">
    <source>
        <dbReference type="ARBA" id="ARBA00022679"/>
    </source>
</evidence>